<evidence type="ECO:0000256" key="7">
    <source>
        <dbReference type="ARBA" id="ARBA00022679"/>
    </source>
</evidence>
<feature type="domain" description="UmuC" evidence="17">
    <location>
        <begin position="5"/>
        <end position="187"/>
    </location>
</feature>
<dbReference type="GO" id="GO:0003887">
    <property type="term" value="F:DNA-directed DNA polymerase activity"/>
    <property type="evidence" value="ECO:0007669"/>
    <property type="project" value="UniProtKB-KW"/>
</dbReference>
<keyword evidence="5" id="KW-0515">Mutator protein</keyword>
<dbReference type="CDD" id="cd03586">
    <property type="entry name" value="PolY_Pol_IV_kappa"/>
    <property type="match status" value="1"/>
</dbReference>
<dbReference type="InterPro" id="IPR001126">
    <property type="entry name" value="UmuC"/>
</dbReference>
<dbReference type="InterPro" id="IPR022880">
    <property type="entry name" value="DNApol_IV"/>
</dbReference>
<dbReference type="GO" id="GO:0009432">
    <property type="term" value="P:SOS response"/>
    <property type="evidence" value="ECO:0007669"/>
    <property type="project" value="TreeGrafter"/>
</dbReference>
<evidence type="ECO:0000256" key="6">
    <source>
        <dbReference type="ARBA" id="ARBA00022490"/>
    </source>
</evidence>
<evidence type="ECO:0000256" key="9">
    <source>
        <dbReference type="ARBA" id="ARBA00022705"/>
    </source>
</evidence>
<dbReference type="GO" id="GO:0046872">
    <property type="term" value="F:metal ion binding"/>
    <property type="evidence" value="ECO:0007669"/>
    <property type="project" value="UniProtKB-KW"/>
</dbReference>
<dbReference type="GO" id="GO:0042276">
    <property type="term" value="P:error-prone translesion synthesis"/>
    <property type="evidence" value="ECO:0007669"/>
    <property type="project" value="TreeGrafter"/>
</dbReference>
<comment type="caution">
    <text evidence="18">The sequence shown here is derived from an EMBL/GenBank/DDBJ whole genome shotgun (WGS) entry which is preliminary data.</text>
</comment>
<name>X1TTI0_9ZZZZ</name>
<dbReference type="SUPFAM" id="SSF56672">
    <property type="entry name" value="DNA/RNA polymerases"/>
    <property type="match status" value="1"/>
</dbReference>
<evidence type="ECO:0000256" key="3">
    <source>
        <dbReference type="ARBA" id="ARBA00010945"/>
    </source>
</evidence>
<evidence type="ECO:0000256" key="5">
    <source>
        <dbReference type="ARBA" id="ARBA00022457"/>
    </source>
</evidence>
<dbReference type="GO" id="GO:0003677">
    <property type="term" value="F:DNA binding"/>
    <property type="evidence" value="ECO:0007669"/>
    <property type="project" value="UniProtKB-KW"/>
</dbReference>
<comment type="cofactor">
    <cofactor evidence="1">
        <name>Mg(2+)</name>
        <dbReference type="ChEBI" id="CHEBI:18420"/>
    </cofactor>
</comment>
<evidence type="ECO:0000256" key="11">
    <source>
        <dbReference type="ARBA" id="ARBA00022763"/>
    </source>
</evidence>
<evidence type="ECO:0000256" key="16">
    <source>
        <dbReference type="ARBA" id="ARBA00049244"/>
    </source>
</evidence>
<dbReference type="InterPro" id="IPR050116">
    <property type="entry name" value="DNA_polymerase-Y"/>
</dbReference>
<proteinExistence type="inferred from homology"/>
<comment type="catalytic activity">
    <reaction evidence="16">
        <text>DNA(n) + a 2'-deoxyribonucleoside 5'-triphosphate = DNA(n+1) + diphosphate</text>
        <dbReference type="Rhea" id="RHEA:22508"/>
        <dbReference type="Rhea" id="RHEA-COMP:17339"/>
        <dbReference type="Rhea" id="RHEA-COMP:17340"/>
        <dbReference type="ChEBI" id="CHEBI:33019"/>
        <dbReference type="ChEBI" id="CHEBI:61560"/>
        <dbReference type="ChEBI" id="CHEBI:173112"/>
        <dbReference type="EC" id="2.7.7.7"/>
    </reaction>
</comment>
<dbReference type="Gene3D" id="3.40.1170.60">
    <property type="match status" value="1"/>
</dbReference>
<evidence type="ECO:0000256" key="1">
    <source>
        <dbReference type="ARBA" id="ARBA00001946"/>
    </source>
</evidence>
<accession>X1TTI0</accession>
<dbReference type="GO" id="GO:0005829">
    <property type="term" value="C:cytosol"/>
    <property type="evidence" value="ECO:0007669"/>
    <property type="project" value="TreeGrafter"/>
</dbReference>
<keyword evidence="10" id="KW-0479">Metal-binding</keyword>
<dbReference type="EC" id="2.7.7.7" evidence="4"/>
<gene>
    <name evidence="18" type="ORF">S12H4_43521</name>
</gene>
<dbReference type="GO" id="GO:0006260">
    <property type="term" value="P:DNA replication"/>
    <property type="evidence" value="ECO:0007669"/>
    <property type="project" value="UniProtKB-KW"/>
</dbReference>
<evidence type="ECO:0000256" key="2">
    <source>
        <dbReference type="ARBA" id="ARBA00004496"/>
    </source>
</evidence>
<dbReference type="Gene3D" id="3.30.70.270">
    <property type="match status" value="1"/>
</dbReference>
<dbReference type="EMBL" id="BARW01026718">
    <property type="protein sequence ID" value="GAJ08534.1"/>
    <property type="molecule type" value="Genomic_DNA"/>
</dbReference>
<dbReference type="FunFam" id="3.40.1170.60:FF:000001">
    <property type="entry name" value="DNA polymerase IV"/>
    <property type="match status" value="1"/>
</dbReference>
<evidence type="ECO:0000256" key="14">
    <source>
        <dbReference type="ARBA" id="ARBA00023125"/>
    </source>
</evidence>
<sequence length="187" mass="20257">MHRKILHLDLDAFFCAVEELDDPNLQGKPFAVGGRPETRGVVASCSYAARRYGIHSAMPMARAVKLCADLIIISSRYRDYSKISKSVMDNVHDLTPLVEQISIDEAFLDCTDLPETGKYIARQLQTKIREGIGLPCSLGVATNKLIAKIANNFGKASSKCAGPPNAITVIPPGQEASFLAPMPVEAL</sequence>
<protein>
    <recommendedName>
        <fullName evidence="4">DNA-directed DNA polymerase</fullName>
        <ecNumber evidence="4">2.7.7.7</ecNumber>
    </recommendedName>
</protein>
<evidence type="ECO:0000259" key="17">
    <source>
        <dbReference type="PROSITE" id="PS50173"/>
    </source>
</evidence>
<reference evidence="18" key="1">
    <citation type="journal article" date="2014" name="Front. Microbiol.">
        <title>High frequency of phylogenetically diverse reductive dehalogenase-homologous genes in deep subseafloor sedimentary metagenomes.</title>
        <authorList>
            <person name="Kawai M."/>
            <person name="Futagami T."/>
            <person name="Toyoda A."/>
            <person name="Takaki Y."/>
            <person name="Nishi S."/>
            <person name="Hori S."/>
            <person name="Arai W."/>
            <person name="Tsubouchi T."/>
            <person name="Morono Y."/>
            <person name="Uchiyama I."/>
            <person name="Ito T."/>
            <person name="Fujiyama A."/>
            <person name="Inagaki F."/>
            <person name="Takami H."/>
        </authorList>
    </citation>
    <scope>NUCLEOTIDE SEQUENCE</scope>
    <source>
        <strain evidence="18">Expedition CK06-06</strain>
    </source>
</reference>
<dbReference type="GO" id="GO:0006281">
    <property type="term" value="P:DNA repair"/>
    <property type="evidence" value="ECO:0007669"/>
    <property type="project" value="UniProtKB-KW"/>
</dbReference>
<keyword evidence="11" id="KW-0227">DNA damage</keyword>
<dbReference type="Pfam" id="PF00817">
    <property type="entry name" value="IMS"/>
    <property type="match status" value="1"/>
</dbReference>
<evidence type="ECO:0000256" key="4">
    <source>
        <dbReference type="ARBA" id="ARBA00012417"/>
    </source>
</evidence>
<keyword evidence="9" id="KW-0235">DNA replication</keyword>
<keyword evidence="8" id="KW-0548">Nucleotidyltransferase</keyword>
<evidence type="ECO:0000256" key="10">
    <source>
        <dbReference type="ARBA" id="ARBA00022723"/>
    </source>
</evidence>
<evidence type="ECO:0000256" key="15">
    <source>
        <dbReference type="ARBA" id="ARBA00023204"/>
    </source>
</evidence>
<evidence type="ECO:0000256" key="12">
    <source>
        <dbReference type="ARBA" id="ARBA00022842"/>
    </source>
</evidence>
<evidence type="ECO:0000256" key="8">
    <source>
        <dbReference type="ARBA" id="ARBA00022695"/>
    </source>
</evidence>
<evidence type="ECO:0000256" key="13">
    <source>
        <dbReference type="ARBA" id="ARBA00022932"/>
    </source>
</evidence>
<keyword evidence="7" id="KW-0808">Transferase</keyword>
<keyword evidence="12" id="KW-0460">Magnesium</keyword>
<dbReference type="PANTHER" id="PTHR11076">
    <property type="entry name" value="DNA REPAIR POLYMERASE UMUC / TRANSFERASE FAMILY MEMBER"/>
    <property type="match status" value="1"/>
</dbReference>
<organism evidence="18">
    <name type="scientific">marine sediment metagenome</name>
    <dbReference type="NCBI Taxonomy" id="412755"/>
    <lineage>
        <taxon>unclassified sequences</taxon>
        <taxon>metagenomes</taxon>
        <taxon>ecological metagenomes</taxon>
    </lineage>
</organism>
<dbReference type="InterPro" id="IPR043128">
    <property type="entry name" value="Rev_trsase/Diguanyl_cyclase"/>
</dbReference>
<keyword evidence="13" id="KW-0239">DNA-directed DNA polymerase</keyword>
<dbReference type="PANTHER" id="PTHR11076:SF33">
    <property type="entry name" value="DNA POLYMERASE KAPPA"/>
    <property type="match status" value="1"/>
</dbReference>
<comment type="similarity">
    <text evidence="3">Belongs to the DNA polymerase type-Y family.</text>
</comment>
<comment type="subcellular location">
    <subcellularLocation>
        <location evidence="2">Cytoplasm</location>
    </subcellularLocation>
</comment>
<feature type="non-terminal residue" evidence="18">
    <location>
        <position position="187"/>
    </location>
</feature>
<keyword evidence="6" id="KW-0963">Cytoplasm</keyword>
<keyword evidence="14" id="KW-0238">DNA-binding</keyword>
<evidence type="ECO:0000313" key="18">
    <source>
        <dbReference type="EMBL" id="GAJ08534.1"/>
    </source>
</evidence>
<dbReference type="AlphaFoldDB" id="X1TTI0"/>
<dbReference type="PROSITE" id="PS50173">
    <property type="entry name" value="UMUC"/>
    <property type="match status" value="1"/>
</dbReference>
<dbReference type="InterPro" id="IPR043502">
    <property type="entry name" value="DNA/RNA_pol_sf"/>
</dbReference>
<keyword evidence="15" id="KW-0234">DNA repair</keyword>